<evidence type="ECO:0000313" key="1">
    <source>
        <dbReference type="EMBL" id="TFK78282.1"/>
    </source>
</evidence>
<dbReference type="InParanoid" id="A0A5C3NMR0"/>
<protein>
    <submittedName>
        <fullName evidence="1">Uncharacterized protein</fullName>
    </submittedName>
</protein>
<gene>
    <name evidence="1" type="ORF">K466DRAFT_607136</name>
</gene>
<sequence>MDILRFPDFVRGTVKSSDTDPESSEVTVRTLTLAATSILPGHSEPSTSEQVLTAKVTKRLPTRRPHIRVYQVDLSDEHDVPCGIAVCKIAWDPCIPSLAHEVEIYQTKLKALQGTFVPRLYGLYTGRVDGELAHVLLEEYCGPSSGSACFRSEEFRCVRVRHP</sequence>
<accession>A0A5C3NMR0</accession>
<name>A0A5C3NMR0_9APHY</name>
<organism evidence="1 2">
    <name type="scientific">Polyporus arcularius HHB13444</name>
    <dbReference type="NCBI Taxonomy" id="1314778"/>
    <lineage>
        <taxon>Eukaryota</taxon>
        <taxon>Fungi</taxon>
        <taxon>Dikarya</taxon>
        <taxon>Basidiomycota</taxon>
        <taxon>Agaricomycotina</taxon>
        <taxon>Agaricomycetes</taxon>
        <taxon>Polyporales</taxon>
        <taxon>Polyporaceae</taxon>
        <taxon>Polyporus</taxon>
    </lineage>
</organism>
<keyword evidence="2" id="KW-1185">Reference proteome</keyword>
<dbReference type="Proteomes" id="UP000308197">
    <property type="component" value="Unassembled WGS sequence"/>
</dbReference>
<dbReference type="AlphaFoldDB" id="A0A5C3NMR0"/>
<proteinExistence type="predicted"/>
<evidence type="ECO:0000313" key="2">
    <source>
        <dbReference type="Proteomes" id="UP000308197"/>
    </source>
</evidence>
<reference evidence="1 2" key="1">
    <citation type="journal article" date="2019" name="Nat. Ecol. Evol.">
        <title>Megaphylogeny resolves global patterns of mushroom evolution.</title>
        <authorList>
            <person name="Varga T."/>
            <person name="Krizsan K."/>
            <person name="Foldi C."/>
            <person name="Dima B."/>
            <person name="Sanchez-Garcia M."/>
            <person name="Sanchez-Ramirez S."/>
            <person name="Szollosi G.J."/>
            <person name="Szarkandi J.G."/>
            <person name="Papp V."/>
            <person name="Albert L."/>
            <person name="Andreopoulos W."/>
            <person name="Angelini C."/>
            <person name="Antonin V."/>
            <person name="Barry K.W."/>
            <person name="Bougher N.L."/>
            <person name="Buchanan P."/>
            <person name="Buyck B."/>
            <person name="Bense V."/>
            <person name="Catcheside P."/>
            <person name="Chovatia M."/>
            <person name="Cooper J."/>
            <person name="Damon W."/>
            <person name="Desjardin D."/>
            <person name="Finy P."/>
            <person name="Geml J."/>
            <person name="Haridas S."/>
            <person name="Hughes K."/>
            <person name="Justo A."/>
            <person name="Karasinski D."/>
            <person name="Kautmanova I."/>
            <person name="Kiss B."/>
            <person name="Kocsube S."/>
            <person name="Kotiranta H."/>
            <person name="LaButti K.M."/>
            <person name="Lechner B.E."/>
            <person name="Liimatainen K."/>
            <person name="Lipzen A."/>
            <person name="Lukacs Z."/>
            <person name="Mihaltcheva S."/>
            <person name="Morgado L.N."/>
            <person name="Niskanen T."/>
            <person name="Noordeloos M.E."/>
            <person name="Ohm R.A."/>
            <person name="Ortiz-Santana B."/>
            <person name="Ovrebo C."/>
            <person name="Racz N."/>
            <person name="Riley R."/>
            <person name="Savchenko A."/>
            <person name="Shiryaev A."/>
            <person name="Soop K."/>
            <person name="Spirin V."/>
            <person name="Szebenyi C."/>
            <person name="Tomsovsky M."/>
            <person name="Tulloss R.E."/>
            <person name="Uehling J."/>
            <person name="Grigoriev I.V."/>
            <person name="Vagvolgyi C."/>
            <person name="Papp T."/>
            <person name="Martin F.M."/>
            <person name="Miettinen O."/>
            <person name="Hibbett D.S."/>
            <person name="Nagy L.G."/>
        </authorList>
    </citation>
    <scope>NUCLEOTIDE SEQUENCE [LARGE SCALE GENOMIC DNA]</scope>
    <source>
        <strain evidence="1 2">HHB13444</strain>
    </source>
</reference>
<dbReference type="EMBL" id="ML212653">
    <property type="protein sequence ID" value="TFK78282.1"/>
    <property type="molecule type" value="Genomic_DNA"/>
</dbReference>